<dbReference type="InterPro" id="IPR036291">
    <property type="entry name" value="NAD(P)-bd_dom_sf"/>
</dbReference>
<dbReference type="InterPro" id="IPR002347">
    <property type="entry name" value="SDR_fam"/>
</dbReference>
<reference evidence="1 2" key="1">
    <citation type="submission" date="2023-02" db="EMBL/GenBank/DDBJ databases">
        <title>Dictyobacter halimunensis sp. nov., a new member of the class Ktedonobacteria from forest soil in a geothermal area.</title>
        <authorList>
            <person name="Rachmania M.K."/>
            <person name="Ningsih F."/>
            <person name="Sakai Y."/>
            <person name="Yabe S."/>
            <person name="Yokota A."/>
            <person name="Sjamsuridzal W."/>
        </authorList>
    </citation>
    <scope>NUCLEOTIDE SEQUENCE [LARGE SCALE GENOMIC DNA]</scope>
    <source>
        <strain evidence="1 2">S3.2.2.5</strain>
    </source>
</reference>
<dbReference type="PANTHER" id="PTHR42820">
    <property type="entry name" value="SHORT-CHAIN DEHYDROGENASE REDUCTASE"/>
    <property type="match status" value="1"/>
</dbReference>
<dbReference type="Proteomes" id="UP001344906">
    <property type="component" value="Unassembled WGS sequence"/>
</dbReference>
<dbReference type="RefSeq" id="WP_338257742.1">
    <property type="nucleotide sequence ID" value="NZ_BSRI01000002.1"/>
</dbReference>
<accession>A0ABQ6G3N4</accession>
<evidence type="ECO:0000313" key="1">
    <source>
        <dbReference type="EMBL" id="GLV60625.1"/>
    </source>
</evidence>
<organism evidence="1 2">
    <name type="scientific">Dictyobacter halimunensis</name>
    <dbReference type="NCBI Taxonomy" id="3026934"/>
    <lineage>
        <taxon>Bacteria</taxon>
        <taxon>Bacillati</taxon>
        <taxon>Chloroflexota</taxon>
        <taxon>Ktedonobacteria</taxon>
        <taxon>Ktedonobacterales</taxon>
        <taxon>Dictyobacteraceae</taxon>
        <taxon>Dictyobacter</taxon>
    </lineage>
</organism>
<comment type="caution">
    <text evidence="1">The sequence shown here is derived from an EMBL/GenBank/DDBJ whole genome shotgun (WGS) entry which is preliminary data.</text>
</comment>
<dbReference type="Pfam" id="PF00106">
    <property type="entry name" value="adh_short"/>
    <property type="match status" value="1"/>
</dbReference>
<keyword evidence="2" id="KW-1185">Reference proteome</keyword>
<dbReference type="SUPFAM" id="SSF51735">
    <property type="entry name" value="NAD(P)-binding Rossmann-fold domains"/>
    <property type="match status" value="1"/>
</dbReference>
<protein>
    <submittedName>
        <fullName evidence="1">Uncharacterized protein</fullName>
    </submittedName>
</protein>
<dbReference type="PANTHER" id="PTHR42820:SF1">
    <property type="entry name" value="SHORT-CHAIN DEHYDROGENASE_REDUCTASE FAMILY PROTEIN"/>
    <property type="match status" value="1"/>
</dbReference>
<proteinExistence type="predicted"/>
<evidence type="ECO:0000313" key="2">
    <source>
        <dbReference type="Proteomes" id="UP001344906"/>
    </source>
</evidence>
<gene>
    <name evidence="1" type="ORF">KDH_74440</name>
</gene>
<dbReference type="Gene3D" id="3.40.50.720">
    <property type="entry name" value="NAD(P)-binding Rossmann-like Domain"/>
    <property type="match status" value="1"/>
</dbReference>
<name>A0ABQ6G3N4_9CHLR</name>
<sequence length="78" mass="8093">MTEQQQQSITDLLNLHGKVAIVTGGAMRIGQGIALRLAEAGAAVMITDINLEAAQATVAQIKERACSCTMTPQKAGSP</sequence>
<dbReference type="EMBL" id="BSRI01000002">
    <property type="protein sequence ID" value="GLV60625.1"/>
    <property type="molecule type" value="Genomic_DNA"/>
</dbReference>